<accession>A0A5P8KA22</accession>
<dbReference type="InterPro" id="IPR050268">
    <property type="entry name" value="NADH-dep_flavin_reductase"/>
</dbReference>
<dbReference type="InterPro" id="IPR012349">
    <property type="entry name" value="Split_barrel_FMN-bd"/>
</dbReference>
<dbReference type="InterPro" id="IPR002563">
    <property type="entry name" value="Flavin_Rdtase-like_dom"/>
</dbReference>
<proteinExistence type="predicted"/>
<reference evidence="3 4" key="1">
    <citation type="submission" date="2019-10" db="EMBL/GenBank/DDBJ databases">
        <title>Streptomyces sp. strain GY16 isolated from leaves of Broussonetia papyrifera.</title>
        <authorList>
            <person name="Mo P."/>
        </authorList>
    </citation>
    <scope>NUCLEOTIDE SEQUENCE [LARGE SCALE GENOMIC DNA]</scope>
    <source>
        <strain evidence="3 4">GY16</strain>
    </source>
</reference>
<dbReference type="PANTHER" id="PTHR30466">
    <property type="entry name" value="FLAVIN REDUCTASE"/>
    <property type="match status" value="1"/>
</dbReference>
<dbReference type="Gene3D" id="2.30.110.10">
    <property type="entry name" value="Electron Transport, Fmn-binding Protein, Chain A"/>
    <property type="match status" value="1"/>
</dbReference>
<evidence type="ECO:0000256" key="1">
    <source>
        <dbReference type="ARBA" id="ARBA00023002"/>
    </source>
</evidence>
<evidence type="ECO:0000259" key="2">
    <source>
        <dbReference type="SMART" id="SM00903"/>
    </source>
</evidence>
<keyword evidence="4" id="KW-1185">Reference proteome</keyword>
<dbReference type="SUPFAM" id="SSF50475">
    <property type="entry name" value="FMN-binding split barrel"/>
    <property type="match status" value="1"/>
</dbReference>
<organism evidence="3 4">
    <name type="scientific">Streptomyces phaeolivaceus</name>
    <dbReference type="NCBI Taxonomy" id="2653200"/>
    <lineage>
        <taxon>Bacteria</taxon>
        <taxon>Bacillati</taxon>
        <taxon>Actinomycetota</taxon>
        <taxon>Actinomycetes</taxon>
        <taxon>Kitasatosporales</taxon>
        <taxon>Streptomycetaceae</taxon>
        <taxon>Streptomyces</taxon>
    </lineage>
</organism>
<dbReference type="SMART" id="SM00903">
    <property type="entry name" value="Flavin_Reduct"/>
    <property type="match status" value="1"/>
</dbReference>
<dbReference type="KEGG" id="sphv:F9278_28180"/>
<dbReference type="EMBL" id="CP045096">
    <property type="protein sequence ID" value="QFQ99389.1"/>
    <property type="molecule type" value="Genomic_DNA"/>
</dbReference>
<sequence length="154" mass="16452">MSSYFTGVTVVTAIDGNGRPHGMTCSSLTSVTLTPPTLQVCLDVRSGTLAALREQGTFAVNLLHEGSREAAETFASARPDRFELVTWRPSKRHGLPWLCDDSYAMAECRVVDTLTVGDHVAVFGRPVGVENGVGRPLLYGRRGFTGVPADAIAS</sequence>
<dbReference type="AlphaFoldDB" id="A0A5P8KA22"/>
<feature type="domain" description="Flavin reductase like" evidence="2">
    <location>
        <begin position="1"/>
        <end position="146"/>
    </location>
</feature>
<dbReference type="Proteomes" id="UP000327294">
    <property type="component" value="Chromosome"/>
</dbReference>
<name>A0A5P8KA22_9ACTN</name>
<dbReference type="Pfam" id="PF01613">
    <property type="entry name" value="Flavin_Reduct"/>
    <property type="match status" value="1"/>
</dbReference>
<gene>
    <name evidence="3" type="ORF">F9278_28180</name>
</gene>
<evidence type="ECO:0000313" key="4">
    <source>
        <dbReference type="Proteomes" id="UP000327294"/>
    </source>
</evidence>
<keyword evidence="1" id="KW-0560">Oxidoreductase</keyword>
<dbReference type="RefSeq" id="WP_152170811.1">
    <property type="nucleotide sequence ID" value="NZ_CP045096.1"/>
</dbReference>
<dbReference type="PANTHER" id="PTHR30466:SF1">
    <property type="entry name" value="FMN REDUCTASE (NADH) RUTF"/>
    <property type="match status" value="1"/>
</dbReference>
<dbReference type="GO" id="GO:0042602">
    <property type="term" value="F:riboflavin reductase (NADPH) activity"/>
    <property type="evidence" value="ECO:0007669"/>
    <property type="project" value="TreeGrafter"/>
</dbReference>
<dbReference type="GO" id="GO:0010181">
    <property type="term" value="F:FMN binding"/>
    <property type="evidence" value="ECO:0007669"/>
    <property type="project" value="InterPro"/>
</dbReference>
<protein>
    <submittedName>
        <fullName evidence="3">Flavin reductase family protein</fullName>
    </submittedName>
</protein>
<evidence type="ECO:0000313" key="3">
    <source>
        <dbReference type="EMBL" id="QFQ99389.1"/>
    </source>
</evidence>